<proteinExistence type="predicted"/>
<dbReference type="Proteomes" id="UP000056255">
    <property type="component" value="Chromosome"/>
</dbReference>
<evidence type="ECO:0000313" key="2">
    <source>
        <dbReference type="Proteomes" id="UP000056255"/>
    </source>
</evidence>
<dbReference type="PATRIC" id="fig|43687.9.peg.1095"/>
<protein>
    <submittedName>
        <fullName evidence="1">Uncharacterized protein</fullName>
    </submittedName>
</protein>
<dbReference type="EMBL" id="CP012176">
    <property type="protein sequence ID" value="AKV83082.1"/>
    <property type="molecule type" value="Genomic_DNA"/>
</dbReference>
<name>A0A0K1T7R1_9CREN</name>
<reference evidence="1 2" key="1">
    <citation type="submission" date="2015-07" db="EMBL/GenBank/DDBJ databases">
        <title>Physiological, transcriptional responses and genome re-sequencing of acid resistant extremely thermoacidophilic Metallosphaera sedula SARC-M1.</title>
        <authorList>
            <person name="Ai C."/>
            <person name="McCarthy S."/>
            <person name="Eckrich V."/>
            <person name="Rudrappa D."/>
            <person name="Qiu G."/>
            <person name="Blum P."/>
        </authorList>
    </citation>
    <scope>NUCLEOTIDE SEQUENCE [LARGE SCALE GENOMIC DNA]</scope>
    <source>
        <strain evidence="1 2">SARC-M1</strain>
    </source>
</reference>
<sequence length="62" mass="7287">MVDLVSPMNRCSIWMTAMQSIQNWSSVIFQDVNQGSCEIHFRKIRDMFKTKQKINGIHMLVL</sequence>
<gene>
    <name evidence="1" type="ORF">MsedE_1070</name>
</gene>
<dbReference type="AlphaFoldDB" id="A0A0K1T7R1"/>
<evidence type="ECO:0000313" key="1">
    <source>
        <dbReference type="EMBL" id="AKV83082.1"/>
    </source>
</evidence>
<organism evidence="1 2">
    <name type="scientific">Metallosphaera sedula</name>
    <dbReference type="NCBI Taxonomy" id="43687"/>
    <lineage>
        <taxon>Archaea</taxon>
        <taxon>Thermoproteota</taxon>
        <taxon>Thermoprotei</taxon>
        <taxon>Sulfolobales</taxon>
        <taxon>Sulfolobaceae</taxon>
        <taxon>Metallosphaera</taxon>
    </lineage>
</organism>
<accession>A0A0K1T7R1</accession>